<evidence type="ECO:0000313" key="2">
    <source>
        <dbReference type="Proteomes" id="UP000284662"/>
    </source>
</evidence>
<protein>
    <submittedName>
        <fullName evidence="1">DUF4867 family protein</fullName>
    </submittedName>
</protein>
<gene>
    <name evidence="1" type="ORF">DWZ11_02045</name>
</gene>
<sequence length="206" mass="23259">MKNITDESFKKYGRILNLDTTEFVETMLKKDSIPEGTAYVASDPDLEKLPLFKQLQTEVYGDVPIEFGYCNGRNNKLNAVEYHRCSEIDIAATDLILMLGLQQDINYDNNTYETSKIEQFFIPAGTAVELYATTLHFAPSRQNNEEFRCGIVLIKDTNLPLETIPADLTGENRLLFARNKWLICHSESKPATRGGCIGLIGKNLEI</sequence>
<dbReference type="RefSeq" id="WP_117976122.1">
    <property type="nucleotide sequence ID" value="NZ_NAKQ01000007.1"/>
</dbReference>
<evidence type="ECO:0000313" key="1">
    <source>
        <dbReference type="EMBL" id="RGQ08101.1"/>
    </source>
</evidence>
<proteinExistence type="predicted"/>
<organism evidence="1 2">
    <name type="scientific">Megamonas rupellensis</name>
    <dbReference type="NCBI Taxonomy" id="491921"/>
    <lineage>
        <taxon>Bacteria</taxon>
        <taxon>Bacillati</taxon>
        <taxon>Bacillota</taxon>
        <taxon>Negativicutes</taxon>
        <taxon>Selenomonadales</taxon>
        <taxon>Selenomonadaceae</taxon>
        <taxon>Megamonas</taxon>
    </lineage>
</organism>
<dbReference type="AlphaFoldDB" id="A0A411ZZ32"/>
<comment type="caution">
    <text evidence="1">The sequence shown here is derived from an EMBL/GenBank/DDBJ whole genome shotgun (WGS) entry which is preliminary data.</text>
</comment>
<dbReference type="EMBL" id="QRST01000002">
    <property type="protein sequence ID" value="RGQ08101.1"/>
    <property type="molecule type" value="Genomic_DNA"/>
</dbReference>
<dbReference type="Pfam" id="PF16161">
    <property type="entry name" value="DUF4867"/>
    <property type="match status" value="1"/>
</dbReference>
<name>A0A411ZZ32_9FIRM</name>
<accession>A0A411ZZ32</accession>
<dbReference type="InterPro" id="IPR032358">
    <property type="entry name" value="DUF4867"/>
</dbReference>
<reference evidence="1 2" key="1">
    <citation type="submission" date="2018-08" db="EMBL/GenBank/DDBJ databases">
        <title>A genome reference for cultivated species of the human gut microbiota.</title>
        <authorList>
            <person name="Zou Y."/>
            <person name="Xue W."/>
            <person name="Luo G."/>
        </authorList>
    </citation>
    <scope>NUCLEOTIDE SEQUENCE [LARGE SCALE GENOMIC DNA]</scope>
    <source>
        <strain evidence="1 2">AF29-2</strain>
    </source>
</reference>
<dbReference type="Proteomes" id="UP000284662">
    <property type="component" value="Unassembled WGS sequence"/>
</dbReference>